<dbReference type="AlphaFoldDB" id="A0AB33Z4Y4"/>
<proteinExistence type="predicted"/>
<name>A0AB33Z4Y4_9GAMM</name>
<evidence type="ECO:0000313" key="2">
    <source>
        <dbReference type="Proteomes" id="UP000015462"/>
    </source>
</evidence>
<evidence type="ECO:0008006" key="3">
    <source>
        <dbReference type="Google" id="ProtNLM"/>
    </source>
</evidence>
<organism evidence="1 2">
    <name type="scientific">Cycloclasticus pugetii</name>
    <dbReference type="NCBI Taxonomy" id="34068"/>
    <lineage>
        <taxon>Bacteria</taxon>
        <taxon>Pseudomonadati</taxon>
        <taxon>Pseudomonadota</taxon>
        <taxon>Gammaproteobacteria</taxon>
        <taxon>Thiotrichales</taxon>
        <taxon>Piscirickettsiaceae</taxon>
        <taxon>Cycloclasticus</taxon>
    </lineage>
</organism>
<dbReference type="RefSeq" id="WP_015005365.1">
    <property type="nucleotide sequence ID" value="NZ_JARGOU010000002.1"/>
</dbReference>
<sequence>MLNLVRPINKSFCLQVLCEENYTRLSRLIPKITEGDFNSIAVDSQVIATGPFTYTVYFQHAHTSKEATKSRFKCRVYLDTKSVEVIHIDEHVSSGQQQNLSPKEILNNKWAINYFFEKWLTFLLSFADEHSRQQTINA</sequence>
<gene>
    <name evidence="1" type="ORF">L196_02180</name>
</gene>
<dbReference type="Pfam" id="PF06853">
    <property type="entry name" value="DUF1249"/>
    <property type="match status" value="1"/>
</dbReference>
<comment type="caution">
    <text evidence="1">The sequence shown here is derived from an EMBL/GenBank/DDBJ whole genome shotgun (WGS) entry which is preliminary data.</text>
</comment>
<dbReference type="EMBL" id="ASHL01000001">
    <property type="protein sequence ID" value="EPD14267.1"/>
    <property type="molecule type" value="Genomic_DNA"/>
</dbReference>
<dbReference type="InterPro" id="IPR009659">
    <property type="entry name" value="DUF1249"/>
</dbReference>
<accession>A0AB33Z4Y4</accession>
<protein>
    <recommendedName>
        <fullName evidence="3">DUF1249 domain-containing protein</fullName>
    </recommendedName>
</protein>
<dbReference type="Proteomes" id="UP000015462">
    <property type="component" value="Unassembled WGS sequence"/>
</dbReference>
<reference evidence="1 2" key="1">
    <citation type="journal article" date="2013" name="Genome Announc.">
        <title>Genome Sequence of the Pyrene- and Fluoranthene-Degrading Bacterium Cycloclasticus sp. Strain PY97M.</title>
        <authorList>
            <person name="Cui Z."/>
            <person name="Xu G."/>
            <person name="Li Q."/>
            <person name="Gao W."/>
            <person name="Zheng L."/>
        </authorList>
    </citation>
    <scope>NUCLEOTIDE SEQUENCE [LARGE SCALE GENOMIC DNA]</scope>
    <source>
        <strain evidence="1 2">PY97M</strain>
    </source>
</reference>
<keyword evidence="2" id="KW-1185">Reference proteome</keyword>
<evidence type="ECO:0000313" key="1">
    <source>
        <dbReference type="EMBL" id="EPD14267.1"/>
    </source>
</evidence>